<dbReference type="AlphaFoldDB" id="A0A2S2P8N4"/>
<sequence>MYLVYFIIFNVFRGLIFIYIINDDNRRSPTISVQLSLVRQAARCALSSCPVFAAPYVWHFVDFGFFERLYCSTCVSLHDFHVSFVVRCTTRSFPEPKLVY</sequence>
<accession>A0A2S2P8N4</accession>
<reference evidence="2" key="1">
    <citation type="submission" date="2018-04" db="EMBL/GenBank/DDBJ databases">
        <title>Transcriptome of Schizaphis graminum biotype I.</title>
        <authorList>
            <person name="Scully E.D."/>
            <person name="Geib S.M."/>
            <person name="Palmer N.A."/>
            <person name="Koch K."/>
            <person name="Bradshaw J."/>
            <person name="Heng-Moss T."/>
            <person name="Sarath G."/>
        </authorList>
    </citation>
    <scope>NUCLEOTIDE SEQUENCE</scope>
</reference>
<organism evidence="2">
    <name type="scientific">Schizaphis graminum</name>
    <name type="common">Green bug aphid</name>
    <dbReference type="NCBI Taxonomy" id="13262"/>
    <lineage>
        <taxon>Eukaryota</taxon>
        <taxon>Metazoa</taxon>
        <taxon>Ecdysozoa</taxon>
        <taxon>Arthropoda</taxon>
        <taxon>Hexapoda</taxon>
        <taxon>Insecta</taxon>
        <taxon>Pterygota</taxon>
        <taxon>Neoptera</taxon>
        <taxon>Paraneoptera</taxon>
        <taxon>Hemiptera</taxon>
        <taxon>Sternorrhyncha</taxon>
        <taxon>Aphidomorpha</taxon>
        <taxon>Aphidoidea</taxon>
        <taxon>Aphididae</taxon>
        <taxon>Aphidini</taxon>
        <taxon>Schizaphis</taxon>
    </lineage>
</organism>
<feature type="transmembrane region" description="Helical" evidence="1">
    <location>
        <begin position="6"/>
        <end position="22"/>
    </location>
</feature>
<gene>
    <name evidence="2" type="ORF">g.100714</name>
</gene>
<protein>
    <submittedName>
        <fullName evidence="2">Uncharacterized protein</fullName>
    </submittedName>
</protein>
<keyword evidence="1" id="KW-0812">Transmembrane</keyword>
<evidence type="ECO:0000256" key="1">
    <source>
        <dbReference type="SAM" id="Phobius"/>
    </source>
</evidence>
<keyword evidence="1" id="KW-0472">Membrane</keyword>
<name>A0A2S2P8N4_SCHGA</name>
<dbReference type="EMBL" id="GGMR01013123">
    <property type="protein sequence ID" value="MBY25742.1"/>
    <property type="molecule type" value="Transcribed_RNA"/>
</dbReference>
<keyword evidence="1" id="KW-1133">Transmembrane helix</keyword>
<evidence type="ECO:0000313" key="2">
    <source>
        <dbReference type="EMBL" id="MBY25742.1"/>
    </source>
</evidence>
<proteinExistence type="predicted"/>